<dbReference type="RefSeq" id="WP_345461831.1">
    <property type="nucleotide sequence ID" value="NZ_BAABHF010000016.1"/>
</dbReference>
<dbReference type="InterPro" id="IPR021741">
    <property type="entry name" value="DUF3311"/>
</dbReference>
<keyword evidence="3" id="KW-1185">Reference proteome</keyword>
<evidence type="ECO:0000256" key="1">
    <source>
        <dbReference type="SAM" id="Phobius"/>
    </source>
</evidence>
<name>A0ABP8PPZ2_9ACTN</name>
<feature type="transmembrane region" description="Helical" evidence="1">
    <location>
        <begin position="36"/>
        <end position="54"/>
    </location>
</feature>
<comment type="caution">
    <text evidence="2">The sequence shown here is derived from an EMBL/GenBank/DDBJ whole genome shotgun (WGS) entry which is preliminary data.</text>
</comment>
<organism evidence="2 3">
    <name type="scientific">Actinoallomurus oryzae</name>
    <dbReference type="NCBI Taxonomy" id="502180"/>
    <lineage>
        <taxon>Bacteria</taxon>
        <taxon>Bacillati</taxon>
        <taxon>Actinomycetota</taxon>
        <taxon>Actinomycetes</taxon>
        <taxon>Streptosporangiales</taxon>
        <taxon>Thermomonosporaceae</taxon>
        <taxon>Actinoallomurus</taxon>
    </lineage>
</organism>
<reference evidence="3" key="1">
    <citation type="journal article" date="2019" name="Int. J. Syst. Evol. Microbiol.">
        <title>The Global Catalogue of Microorganisms (GCM) 10K type strain sequencing project: providing services to taxonomists for standard genome sequencing and annotation.</title>
        <authorList>
            <consortium name="The Broad Institute Genomics Platform"/>
            <consortium name="The Broad Institute Genome Sequencing Center for Infectious Disease"/>
            <person name="Wu L."/>
            <person name="Ma J."/>
        </authorList>
    </citation>
    <scope>NUCLEOTIDE SEQUENCE [LARGE SCALE GENOMIC DNA]</scope>
    <source>
        <strain evidence="3">JCM 17933</strain>
    </source>
</reference>
<proteinExistence type="predicted"/>
<keyword evidence="1" id="KW-0472">Membrane</keyword>
<evidence type="ECO:0000313" key="3">
    <source>
        <dbReference type="Proteomes" id="UP001500503"/>
    </source>
</evidence>
<keyword evidence="1" id="KW-1133">Transmembrane helix</keyword>
<keyword evidence="1" id="KW-0812">Transmembrane</keyword>
<evidence type="ECO:0008006" key="4">
    <source>
        <dbReference type="Google" id="ProtNLM"/>
    </source>
</evidence>
<accession>A0ABP8PPZ2</accession>
<protein>
    <recommendedName>
        <fullName evidence="4">DUF3311 domain-containing protein</fullName>
    </recommendedName>
</protein>
<dbReference type="Pfam" id="PF11755">
    <property type="entry name" value="DUF3311"/>
    <property type="match status" value="1"/>
</dbReference>
<dbReference type="EMBL" id="BAABHF010000016">
    <property type="protein sequence ID" value="GAA4491196.1"/>
    <property type="molecule type" value="Genomic_DNA"/>
</dbReference>
<dbReference type="Proteomes" id="UP001500503">
    <property type="component" value="Unassembled WGS sequence"/>
</dbReference>
<gene>
    <name evidence="2" type="ORF">GCM10023191_024650</name>
</gene>
<sequence>MRIKLILLGVVVVALVATVWLPFVNSSSLWLGLPSIMVWTAAWVLGLTLVLALIEFSRADANETDDVDATDGGRP</sequence>
<evidence type="ECO:0000313" key="2">
    <source>
        <dbReference type="EMBL" id="GAA4491196.1"/>
    </source>
</evidence>